<evidence type="ECO:0000313" key="7">
    <source>
        <dbReference type="Proteomes" id="UP000541421"/>
    </source>
</evidence>
<evidence type="ECO:0000313" key="6">
    <source>
        <dbReference type="EMBL" id="NOL50425.1"/>
    </source>
</evidence>
<dbReference type="PANTHER" id="PTHR23073">
    <property type="entry name" value="26S PROTEASOME REGULATORY SUBUNIT"/>
    <property type="match status" value="1"/>
</dbReference>
<evidence type="ECO:0000256" key="4">
    <source>
        <dbReference type="RuleBase" id="RU003651"/>
    </source>
</evidence>
<dbReference type="Gene3D" id="3.40.50.300">
    <property type="entry name" value="P-loop containing nucleotide triphosphate hydrolases"/>
    <property type="match status" value="1"/>
</dbReference>
<reference evidence="6 7" key="1">
    <citation type="submission" date="2020-05" db="EMBL/GenBank/DDBJ databases">
        <authorList>
            <person name="Niu N."/>
        </authorList>
    </citation>
    <scope>NUCLEOTIDE SEQUENCE [LARGE SCALE GENOMIC DNA]</scope>
    <source>
        <strain evidence="6 7">LMG10982</strain>
    </source>
</reference>
<name>A0A7Y4LBB7_9BURK</name>
<keyword evidence="7" id="KW-1185">Reference proteome</keyword>
<proteinExistence type="inferred from homology"/>
<keyword evidence="2 4" id="KW-0547">Nucleotide-binding</keyword>
<evidence type="ECO:0000256" key="2">
    <source>
        <dbReference type="ARBA" id="ARBA00022741"/>
    </source>
</evidence>
<dbReference type="Proteomes" id="UP000541421">
    <property type="component" value="Unassembled WGS sequence"/>
</dbReference>
<dbReference type="SMART" id="SM00382">
    <property type="entry name" value="AAA"/>
    <property type="match status" value="1"/>
</dbReference>
<comment type="similarity">
    <text evidence="1 4">Belongs to the AAA ATPase family.</text>
</comment>
<dbReference type="CDD" id="cd19481">
    <property type="entry name" value="RecA-like_protease"/>
    <property type="match status" value="1"/>
</dbReference>
<protein>
    <submittedName>
        <fullName evidence="6">AAA family ATPase</fullName>
    </submittedName>
</protein>
<dbReference type="Pfam" id="PF00004">
    <property type="entry name" value="AAA"/>
    <property type="match status" value="1"/>
</dbReference>
<dbReference type="InterPro" id="IPR000641">
    <property type="entry name" value="CbxX/CfxQ"/>
</dbReference>
<keyword evidence="3 4" id="KW-0067">ATP-binding</keyword>
<dbReference type="InterPro" id="IPR003960">
    <property type="entry name" value="ATPase_AAA_CS"/>
</dbReference>
<dbReference type="PRINTS" id="PR00819">
    <property type="entry name" value="CBXCFQXSUPER"/>
</dbReference>
<dbReference type="GO" id="GO:0016887">
    <property type="term" value="F:ATP hydrolysis activity"/>
    <property type="evidence" value="ECO:0007669"/>
    <property type="project" value="InterPro"/>
</dbReference>
<gene>
    <name evidence="6" type="ORF">HKX40_09820</name>
</gene>
<evidence type="ECO:0000256" key="3">
    <source>
        <dbReference type="ARBA" id="ARBA00022840"/>
    </source>
</evidence>
<dbReference type="InterPro" id="IPR003959">
    <property type="entry name" value="ATPase_AAA_core"/>
</dbReference>
<evidence type="ECO:0000259" key="5">
    <source>
        <dbReference type="SMART" id="SM00382"/>
    </source>
</evidence>
<feature type="domain" description="AAA+ ATPase" evidence="5">
    <location>
        <begin position="97"/>
        <end position="233"/>
    </location>
</feature>
<dbReference type="GO" id="GO:0005524">
    <property type="term" value="F:ATP binding"/>
    <property type="evidence" value="ECO:0007669"/>
    <property type="project" value="UniProtKB-KW"/>
</dbReference>
<dbReference type="AlphaFoldDB" id="A0A7Y4LBB7"/>
<accession>A0A7Y4LBB7</accession>
<dbReference type="InterPro" id="IPR050221">
    <property type="entry name" value="26S_Proteasome_ATPase"/>
</dbReference>
<organism evidence="6 7">
    <name type="scientific">Pelistega europaea</name>
    <dbReference type="NCBI Taxonomy" id="106147"/>
    <lineage>
        <taxon>Bacteria</taxon>
        <taxon>Pseudomonadati</taxon>
        <taxon>Pseudomonadota</taxon>
        <taxon>Betaproteobacteria</taxon>
        <taxon>Burkholderiales</taxon>
        <taxon>Alcaligenaceae</taxon>
        <taxon>Pelistega</taxon>
    </lineage>
</organism>
<sequence length="345" mass="39278">MRKADIIDLIKYHYENKEPEFRNQTIAIARDFDQSGDAELAQYIMSILSDSTRFVPQERETDSTLYPIKLDSKPLPLPTTITNDLKGIINAVNHNIGINKFLFIGSPGTGKTESAKQVARLLNRELLMVDFSGLVDSKLGQTAKNLTQVFNKINHLPFLKGYIILFDEIDAIALDRINQNDVREMGRVTSTFLKALDNLHPDVVIIATTNLFNDLDKALTRRFDAVIDFDRYSKEDKVDVATIILEDFLKQFKNAARDMRLFKKILHSSTKLPNPGDLRNIIRTSIAFSDPKDPYDYLKRLLRNLHGGKNLSIQQLHKLNFTVREIEVLSGISKSSVSRVLNEET</sequence>
<dbReference type="EMBL" id="JABGBO010000012">
    <property type="protein sequence ID" value="NOL50425.1"/>
    <property type="molecule type" value="Genomic_DNA"/>
</dbReference>
<dbReference type="PROSITE" id="PS00674">
    <property type="entry name" value="AAA"/>
    <property type="match status" value="1"/>
</dbReference>
<dbReference type="SUPFAM" id="SSF52540">
    <property type="entry name" value="P-loop containing nucleoside triphosphate hydrolases"/>
    <property type="match status" value="1"/>
</dbReference>
<evidence type="ECO:0000256" key="1">
    <source>
        <dbReference type="ARBA" id="ARBA00006914"/>
    </source>
</evidence>
<dbReference type="InterPro" id="IPR003593">
    <property type="entry name" value="AAA+_ATPase"/>
</dbReference>
<dbReference type="RefSeq" id="WP_171589409.1">
    <property type="nucleotide sequence ID" value="NZ_JABGBO010000012.1"/>
</dbReference>
<comment type="caution">
    <text evidence="6">The sequence shown here is derived from an EMBL/GenBank/DDBJ whole genome shotgun (WGS) entry which is preliminary data.</text>
</comment>
<dbReference type="InterPro" id="IPR027417">
    <property type="entry name" value="P-loop_NTPase"/>
</dbReference>